<evidence type="ECO:0000256" key="5">
    <source>
        <dbReference type="SAM" id="Phobius"/>
    </source>
</evidence>
<dbReference type="GeneID" id="100914597"/>
<proteinExistence type="predicted"/>
<dbReference type="OrthoDB" id="6884957at2759"/>
<dbReference type="STRING" id="9305.ENSSHAP00000005246"/>
<dbReference type="InterPro" id="IPR020846">
    <property type="entry name" value="MFS_dom"/>
</dbReference>
<feature type="transmembrane region" description="Helical" evidence="5">
    <location>
        <begin position="213"/>
        <end position="235"/>
    </location>
</feature>
<dbReference type="InterPro" id="IPR036259">
    <property type="entry name" value="MFS_trans_sf"/>
</dbReference>
<dbReference type="Ensembl" id="ENSSHAT00000005298.2">
    <property type="protein sequence ID" value="ENSSHAP00000005246.2"/>
    <property type="gene ID" value="ENSSHAG00000004589.2"/>
</dbReference>
<comment type="subcellular location">
    <subcellularLocation>
        <location evidence="1">Membrane</location>
        <topology evidence="1">Multi-pass membrane protein</topology>
    </subcellularLocation>
</comment>
<evidence type="ECO:0000256" key="4">
    <source>
        <dbReference type="ARBA" id="ARBA00023136"/>
    </source>
</evidence>
<dbReference type="Proteomes" id="UP000007648">
    <property type="component" value="Unassembled WGS sequence"/>
</dbReference>
<feature type="transmembrane region" description="Helical" evidence="5">
    <location>
        <begin position="35"/>
        <end position="54"/>
    </location>
</feature>
<dbReference type="Pfam" id="PF00083">
    <property type="entry name" value="Sugar_tr"/>
    <property type="match status" value="1"/>
</dbReference>
<feature type="transmembrane region" description="Helical" evidence="5">
    <location>
        <begin position="130"/>
        <end position="147"/>
    </location>
</feature>
<sequence>MGSNGAPGAEGGTGRKAKGLGSLLEQVGGWGRFQMVHLAILFVPFAFVGTQGFLQNFTASTPDHHCRSPSKPWDAGGQLGTCLRPRGNATNETEACLEGWVYNLTTVQATIVTEWDLVCSLKSLPRVAQSVYMAGVFLGAVVFGGLADRLGRRTIFLWCLLQVASLSTGAALAPSFSVYCVCRCFCGSGMSGLVLNGLGLVLEWTPPSRRAAVSGLLSFVLSLGQLNLALLAFGLRHWRHLQLAAGAPFALCFLCGWWLPESVRWLAVRGRLAEALRSLKLVSWINRVPAAGSQLSLEMLGSHYSQEEAAGAPGAATLDLFRTREMLALLACIMGIWFSASLAFFSLALDIQRFPGEDPYLVQVVLGVVDLPFRLLVPKLADYLGRRLTLASCMLLGGGLLLGAIPVPEELGRLHMGLAVLSKGLMSASLSCIVLVASEVFPTSLRMTGMGVTNMVGHLGGVTAPLVLLAGPTLPLLPPVLFGATVLAASCLIVFLPETRGAPLPDTLEQAQSQVRRCWSRLLRKPRRGAQPLQTKL</sequence>
<accession>G3VPZ1</accession>
<reference evidence="7 8" key="1">
    <citation type="journal article" date="2011" name="Proc. Natl. Acad. Sci. U.S.A.">
        <title>Genetic diversity and population structure of the endangered marsupial Sarcophilus harrisii (Tasmanian devil).</title>
        <authorList>
            <person name="Miller W."/>
            <person name="Hayes V.M."/>
            <person name="Ratan A."/>
            <person name="Petersen D.C."/>
            <person name="Wittekindt N.E."/>
            <person name="Miller J."/>
            <person name="Walenz B."/>
            <person name="Knight J."/>
            <person name="Qi J."/>
            <person name="Zhao F."/>
            <person name="Wang Q."/>
            <person name="Bedoya-Reina O.C."/>
            <person name="Katiyar N."/>
            <person name="Tomsho L.P."/>
            <person name="Kasson L.M."/>
            <person name="Hardie R.A."/>
            <person name="Woodbridge P."/>
            <person name="Tindall E.A."/>
            <person name="Bertelsen M.F."/>
            <person name="Dixon D."/>
            <person name="Pyecroft S."/>
            <person name="Helgen K.M."/>
            <person name="Lesk A.M."/>
            <person name="Pringle T.H."/>
            <person name="Patterson N."/>
            <person name="Zhang Y."/>
            <person name="Kreiss A."/>
            <person name="Woods G.M."/>
            <person name="Jones M.E."/>
            <person name="Schuster S.C."/>
        </authorList>
    </citation>
    <scope>NUCLEOTIDE SEQUENCE [LARGE SCALE GENOMIC DNA]</scope>
</reference>
<dbReference type="InParanoid" id="G3VPZ1"/>
<evidence type="ECO:0000256" key="2">
    <source>
        <dbReference type="ARBA" id="ARBA00022692"/>
    </source>
</evidence>
<dbReference type="AlphaFoldDB" id="G3VPZ1"/>
<feature type="transmembrane region" description="Helical" evidence="5">
    <location>
        <begin position="449"/>
        <end position="470"/>
    </location>
</feature>
<feature type="domain" description="Major facilitator superfamily (MFS) profile" evidence="6">
    <location>
        <begin position="44"/>
        <end position="500"/>
    </location>
</feature>
<feature type="transmembrane region" description="Helical" evidence="5">
    <location>
        <begin position="154"/>
        <end position="170"/>
    </location>
</feature>
<dbReference type="PANTHER" id="PTHR24064">
    <property type="entry name" value="SOLUTE CARRIER FAMILY 22 MEMBER"/>
    <property type="match status" value="1"/>
</dbReference>
<reference evidence="7" key="2">
    <citation type="submission" date="2025-08" db="UniProtKB">
        <authorList>
            <consortium name="Ensembl"/>
        </authorList>
    </citation>
    <scope>IDENTIFICATION</scope>
</reference>
<dbReference type="KEGG" id="shr:100914597"/>
<dbReference type="PROSITE" id="PS50850">
    <property type="entry name" value="MFS"/>
    <property type="match status" value="1"/>
</dbReference>
<dbReference type="HOGENOM" id="CLU_001265_33_3_1"/>
<dbReference type="GO" id="GO:0016020">
    <property type="term" value="C:membrane"/>
    <property type="evidence" value="ECO:0007669"/>
    <property type="project" value="UniProtKB-SubCell"/>
</dbReference>
<reference evidence="7" key="3">
    <citation type="submission" date="2025-09" db="UniProtKB">
        <authorList>
            <consortium name="Ensembl"/>
        </authorList>
    </citation>
    <scope>IDENTIFICATION</scope>
</reference>
<keyword evidence="4 5" id="KW-0472">Membrane</keyword>
<dbReference type="SUPFAM" id="SSF103473">
    <property type="entry name" value="MFS general substrate transporter"/>
    <property type="match status" value="1"/>
</dbReference>
<organism evidence="7 8">
    <name type="scientific">Sarcophilus harrisii</name>
    <name type="common">Tasmanian devil</name>
    <name type="synonym">Sarcophilus laniarius</name>
    <dbReference type="NCBI Taxonomy" id="9305"/>
    <lineage>
        <taxon>Eukaryota</taxon>
        <taxon>Metazoa</taxon>
        <taxon>Chordata</taxon>
        <taxon>Craniata</taxon>
        <taxon>Vertebrata</taxon>
        <taxon>Euteleostomi</taxon>
        <taxon>Mammalia</taxon>
        <taxon>Metatheria</taxon>
        <taxon>Dasyuromorphia</taxon>
        <taxon>Dasyuridae</taxon>
        <taxon>Sarcophilus</taxon>
    </lineage>
</organism>
<feature type="transmembrane region" description="Helical" evidence="5">
    <location>
        <begin position="327"/>
        <end position="348"/>
    </location>
</feature>
<feature type="transmembrane region" description="Helical" evidence="5">
    <location>
        <begin position="476"/>
        <end position="496"/>
    </location>
</feature>
<dbReference type="GeneTree" id="ENSGT00940000157004"/>
<keyword evidence="2 5" id="KW-0812">Transmembrane</keyword>
<evidence type="ECO:0000256" key="1">
    <source>
        <dbReference type="ARBA" id="ARBA00004141"/>
    </source>
</evidence>
<dbReference type="GO" id="GO:0022857">
    <property type="term" value="F:transmembrane transporter activity"/>
    <property type="evidence" value="ECO:0007669"/>
    <property type="project" value="InterPro"/>
</dbReference>
<feature type="transmembrane region" description="Helical" evidence="5">
    <location>
        <begin position="389"/>
        <end position="408"/>
    </location>
</feature>
<feature type="transmembrane region" description="Helical" evidence="5">
    <location>
        <begin position="241"/>
        <end position="259"/>
    </location>
</feature>
<evidence type="ECO:0000259" key="6">
    <source>
        <dbReference type="PROSITE" id="PS50850"/>
    </source>
</evidence>
<evidence type="ECO:0000256" key="3">
    <source>
        <dbReference type="ARBA" id="ARBA00022989"/>
    </source>
</evidence>
<evidence type="ECO:0000313" key="7">
    <source>
        <dbReference type="Ensembl" id="ENSSHAP00000005246.2"/>
    </source>
</evidence>
<feature type="transmembrane region" description="Helical" evidence="5">
    <location>
        <begin position="414"/>
        <end position="437"/>
    </location>
</feature>
<keyword evidence="8" id="KW-1185">Reference proteome</keyword>
<evidence type="ECO:0000313" key="8">
    <source>
        <dbReference type="Proteomes" id="UP000007648"/>
    </source>
</evidence>
<name>G3VPZ1_SARHA</name>
<feature type="transmembrane region" description="Helical" evidence="5">
    <location>
        <begin position="360"/>
        <end position="377"/>
    </location>
</feature>
<dbReference type="RefSeq" id="XP_031797840.1">
    <property type="nucleotide sequence ID" value="XM_031941980.1"/>
</dbReference>
<dbReference type="InterPro" id="IPR005828">
    <property type="entry name" value="MFS_sugar_transport-like"/>
</dbReference>
<dbReference type="Gene3D" id="1.20.1250.20">
    <property type="entry name" value="MFS general substrate transporter like domains"/>
    <property type="match status" value="1"/>
</dbReference>
<protein>
    <recommendedName>
        <fullName evidence="6">Major facilitator superfamily (MFS) profile domain-containing protein</fullName>
    </recommendedName>
</protein>
<keyword evidence="3 5" id="KW-1133">Transmembrane helix</keyword>
<dbReference type="eggNOG" id="KOG0255">
    <property type="taxonomic scope" value="Eukaryota"/>
</dbReference>
<gene>
    <name evidence="7" type="primary">LOC100914597</name>
</gene>
<feature type="transmembrane region" description="Helical" evidence="5">
    <location>
        <begin position="176"/>
        <end position="201"/>
    </location>
</feature>